<dbReference type="GO" id="GO:0005863">
    <property type="term" value="C:striated muscle myosin thick filament"/>
    <property type="evidence" value="ECO:0007669"/>
    <property type="project" value="UniProtKB-ARBA"/>
</dbReference>
<evidence type="ECO:0000256" key="10">
    <source>
        <dbReference type="ARBA" id="ARBA00023179"/>
    </source>
</evidence>
<dbReference type="InterPro" id="IPR027417">
    <property type="entry name" value="P-loop_NTPase"/>
</dbReference>
<keyword evidence="3" id="KW-0787">Thick filament</keyword>
<dbReference type="GO" id="GO:0030154">
    <property type="term" value="P:cell differentiation"/>
    <property type="evidence" value="ECO:0007669"/>
    <property type="project" value="UniProtKB-ARBA"/>
</dbReference>
<dbReference type="GO" id="GO:0000146">
    <property type="term" value="F:microfilament motor activity"/>
    <property type="evidence" value="ECO:0007669"/>
    <property type="project" value="TreeGrafter"/>
</dbReference>
<evidence type="ECO:0000256" key="5">
    <source>
        <dbReference type="ARBA" id="ARBA00022741"/>
    </source>
</evidence>
<dbReference type="PROSITE" id="PS51456">
    <property type="entry name" value="MYOSIN_MOTOR"/>
    <property type="match status" value="1"/>
</dbReference>
<dbReference type="InterPro" id="IPR004009">
    <property type="entry name" value="SH3_Myosin"/>
</dbReference>
<feature type="compositionally biased region" description="Basic and acidic residues" evidence="18">
    <location>
        <begin position="953"/>
        <end position="969"/>
    </location>
</feature>
<dbReference type="Gene3D" id="1.20.58.530">
    <property type="match status" value="1"/>
</dbReference>
<feature type="binding site" evidence="16">
    <location>
        <begin position="157"/>
        <end position="164"/>
    </location>
    <ligand>
        <name>ATP</name>
        <dbReference type="ChEBI" id="CHEBI:30616"/>
    </ligand>
</feature>
<dbReference type="FunFam" id="1.20.5.4820:FF:000002">
    <property type="entry name" value="Myosin heavy chain 10"/>
    <property type="match status" value="1"/>
</dbReference>
<dbReference type="FunFam" id="1.20.5.340:FF:000036">
    <property type="entry name" value="Myosin heavy chain"/>
    <property type="match status" value="1"/>
</dbReference>
<dbReference type="GO" id="GO:0007015">
    <property type="term" value="P:actin filament organization"/>
    <property type="evidence" value="ECO:0007669"/>
    <property type="project" value="TreeGrafter"/>
</dbReference>
<name>A0A915D664_9BILA</name>
<evidence type="ECO:0000256" key="1">
    <source>
        <dbReference type="ARBA" id="ARBA00004161"/>
    </source>
</evidence>
<feature type="region of interest" description="Disordered" evidence="18">
    <location>
        <begin position="1858"/>
        <end position="1889"/>
    </location>
</feature>
<dbReference type="FunFam" id="1.20.5.370:FF:000008">
    <property type="entry name" value="Myosin heavy chain"/>
    <property type="match status" value="1"/>
</dbReference>
<dbReference type="PANTHER" id="PTHR13140:SF857">
    <property type="entry name" value="MYOSIN-11"/>
    <property type="match status" value="1"/>
</dbReference>
<organism evidence="20 21">
    <name type="scientific">Ditylenchus dipsaci</name>
    <dbReference type="NCBI Taxonomy" id="166011"/>
    <lineage>
        <taxon>Eukaryota</taxon>
        <taxon>Metazoa</taxon>
        <taxon>Ecdysozoa</taxon>
        <taxon>Nematoda</taxon>
        <taxon>Chromadorea</taxon>
        <taxon>Rhabditida</taxon>
        <taxon>Tylenchina</taxon>
        <taxon>Tylenchomorpha</taxon>
        <taxon>Sphaerularioidea</taxon>
        <taxon>Anguinidae</taxon>
        <taxon>Anguininae</taxon>
        <taxon>Ditylenchus</taxon>
    </lineage>
</organism>
<evidence type="ECO:0000256" key="4">
    <source>
        <dbReference type="ARBA" id="ARBA00022490"/>
    </source>
</evidence>
<dbReference type="GO" id="GO:0008307">
    <property type="term" value="F:structural constituent of muscle"/>
    <property type="evidence" value="ECO:0007669"/>
    <property type="project" value="UniProtKB-ARBA"/>
</dbReference>
<dbReference type="InterPro" id="IPR036961">
    <property type="entry name" value="Kinesin_motor_dom_sf"/>
</dbReference>
<evidence type="ECO:0000256" key="6">
    <source>
        <dbReference type="ARBA" id="ARBA00022840"/>
    </source>
</evidence>
<evidence type="ECO:0000256" key="11">
    <source>
        <dbReference type="ARBA" id="ARBA00023203"/>
    </source>
</evidence>
<dbReference type="GO" id="GO:0016459">
    <property type="term" value="C:myosin complex"/>
    <property type="evidence" value="ECO:0007669"/>
    <property type="project" value="UniProtKB-KW"/>
</dbReference>
<dbReference type="InterPro" id="IPR014751">
    <property type="entry name" value="XRCC4-like_C"/>
</dbReference>
<feature type="coiled-coil region" evidence="17">
    <location>
        <begin position="1543"/>
        <end position="1858"/>
    </location>
</feature>
<dbReference type="Pfam" id="PF00063">
    <property type="entry name" value="Myosin_head"/>
    <property type="match status" value="1"/>
</dbReference>
<proteinExistence type="inferred from homology"/>
<evidence type="ECO:0000256" key="9">
    <source>
        <dbReference type="ARBA" id="ARBA00023175"/>
    </source>
</evidence>
<comment type="function">
    <text evidence="13">Essential for muscle contraction. Involved in ovulation likely by regulating the contraction of gonadal myoepithelial sheath cells.</text>
</comment>
<dbReference type="CDD" id="cd01377">
    <property type="entry name" value="MYSc_class_II"/>
    <property type="match status" value="1"/>
</dbReference>
<evidence type="ECO:0000256" key="14">
    <source>
        <dbReference type="ARBA" id="ARBA00068447"/>
    </source>
</evidence>
<evidence type="ECO:0000256" key="15">
    <source>
        <dbReference type="ARBA" id="ARBA00080020"/>
    </source>
</evidence>
<evidence type="ECO:0000256" key="16">
    <source>
        <dbReference type="PROSITE-ProRule" id="PRU00782"/>
    </source>
</evidence>
<evidence type="ECO:0000256" key="17">
    <source>
        <dbReference type="SAM" id="Coils"/>
    </source>
</evidence>
<dbReference type="Proteomes" id="UP000887574">
    <property type="component" value="Unplaced"/>
</dbReference>
<dbReference type="Gene3D" id="2.30.30.360">
    <property type="entry name" value="Myosin S1 fragment, N-terminal"/>
    <property type="match status" value="1"/>
</dbReference>
<dbReference type="GO" id="GO:0051015">
    <property type="term" value="F:actin filament binding"/>
    <property type="evidence" value="ECO:0007669"/>
    <property type="project" value="InterPro"/>
</dbReference>
<evidence type="ECO:0000313" key="20">
    <source>
        <dbReference type="Proteomes" id="UP000887574"/>
    </source>
</evidence>
<dbReference type="InterPro" id="IPR002928">
    <property type="entry name" value="Myosin_tail"/>
</dbReference>
<dbReference type="FunFam" id="1.20.5.340:FF:000021">
    <property type="entry name" value="Myosin heavy chain, isoform G"/>
    <property type="match status" value="1"/>
</dbReference>
<feature type="coiled-coil region" evidence="17">
    <location>
        <begin position="1438"/>
        <end position="1514"/>
    </location>
</feature>
<keyword evidence="5 16" id="KW-0547">Nucleotide-binding</keyword>
<dbReference type="PANTHER" id="PTHR13140">
    <property type="entry name" value="MYOSIN"/>
    <property type="match status" value="1"/>
</dbReference>
<dbReference type="WBParaSite" id="jg16419">
    <property type="protein sequence ID" value="jg16419"/>
    <property type="gene ID" value="jg16419"/>
</dbReference>
<dbReference type="SUPFAM" id="SSF57997">
    <property type="entry name" value="Tropomyosin"/>
    <property type="match status" value="1"/>
</dbReference>
<feature type="domain" description="Myosin motor" evidence="19">
    <location>
        <begin position="64"/>
        <end position="768"/>
    </location>
</feature>
<keyword evidence="10" id="KW-0514">Muscle protein</keyword>
<evidence type="ECO:0000256" key="18">
    <source>
        <dbReference type="SAM" id="MobiDB-lite"/>
    </source>
</evidence>
<dbReference type="SUPFAM" id="SSF50084">
    <property type="entry name" value="Myosin S1 fragment, N-terminal domain"/>
    <property type="match status" value="1"/>
</dbReference>
<dbReference type="FunFam" id="1.10.10.820:FF:000001">
    <property type="entry name" value="Myosin heavy chain"/>
    <property type="match status" value="1"/>
</dbReference>
<dbReference type="FunFam" id="1.20.58.530:FF:000001">
    <property type="entry name" value="Myosin heavy chain"/>
    <property type="match status" value="1"/>
</dbReference>
<dbReference type="InterPro" id="IPR001609">
    <property type="entry name" value="Myosin_head_motor_dom-like"/>
</dbReference>
<reference evidence="21" key="1">
    <citation type="submission" date="2022-11" db="UniProtKB">
        <authorList>
            <consortium name="WormBaseParasite"/>
        </authorList>
    </citation>
    <scope>IDENTIFICATION</scope>
</reference>
<dbReference type="GO" id="GO:0031672">
    <property type="term" value="C:A band"/>
    <property type="evidence" value="ECO:0007669"/>
    <property type="project" value="UniProtKB-SubCell"/>
</dbReference>
<dbReference type="GO" id="GO:0009653">
    <property type="term" value="P:anatomical structure morphogenesis"/>
    <property type="evidence" value="ECO:0007669"/>
    <property type="project" value="UniProtKB-ARBA"/>
</dbReference>
<dbReference type="InterPro" id="IPR008989">
    <property type="entry name" value="Myosin_S1_N"/>
</dbReference>
<evidence type="ECO:0000256" key="13">
    <source>
        <dbReference type="ARBA" id="ARBA00059258"/>
    </source>
</evidence>
<dbReference type="Gene3D" id="1.20.5.4820">
    <property type="match status" value="1"/>
</dbReference>
<evidence type="ECO:0000259" key="19">
    <source>
        <dbReference type="PROSITE" id="PS51456"/>
    </source>
</evidence>
<feature type="compositionally biased region" description="Basic and acidic residues" evidence="18">
    <location>
        <begin position="1114"/>
        <end position="1131"/>
    </location>
</feature>
<evidence type="ECO:0000256" key="2">
    <source>
        <dbReference type="ARBA" id="ARBA00008314"/>
    </source>
</evidence>
<dbReference type="FunFam" id="1.20.120.720:FF:000001">
    <property type="entry name" value="Myosin heavy chain, muscle"/>
    <property type="match status" value="1"/>
</dbReference>
<keyword evidence="4" id="KW-0963">Cytoplasm</keyword>
<feature type="coiled-coil region" evidence="17">
    <location>
        <begin position="1346"/>
        <end position="1408"/>
    </location>
</feature>
<keyword evidence="7 17" id="KW-0175">Coiled coil</keyword>
<dbReference type="Gene3D" id="1.20.5.370">
    <property type="match status" value="4"/>
</dbReference>
<dbReference type="GO" id="GO:0005524">
    <property type="term" value="F:ATP binding"/>
    <property type="evidence" value="ECO:0007669"/>
    <property type="project" value="UniProtKB-UniRule"/>
</dbReference>
<dbReference type="Gene3D" id="1.20.120.720">
    <property type="entry name" value="Myosin VI head, motor domain, U50 subdomain"/>
    <property type="match status" value="1"/>
</dbReference>
<comment type="similarity">
    <text evidence="2 16">Belongs to the TRAFAC class myosin-kinesin ATPase superfamily. Myosin family.</text>
</comment>
<dbReference type="SUPFAM" id="SSF90257">
    <property type="entry name" value="Myosin rod fragments"/>
    <property type="match status" value="5"/>
</dbReference>
<evidence type="ECO:0000256" key="12">
    <source>
        <dbReference type="ARBA" id="ARBA00038612"/>
    </source>
</evidence>
<dbReference type="PRINTS" id="PR00193">
    <property type="entry name" value="MYOSINHEAVY"/>
</dbReference>
<feature type="region of interest" description="Disordered" evidence="18">
    <location>
        <begin position="953"/>
        <end position="972"/>
    </location>
</feature>
<sequence length="1889" mass="217040">MTAEFETDPGYEFLAVSRNDKIAFTSQPFDSKKNCWIADPEDGFVAAEIKEKEETQEMNPPKFTKTEDMANLTFLNEASVLTNLKDRYGAMMIYTYSGLFCVVINPYKRLPIYTESVIKAYIGRRRNEMPPHLFAVADEAYRNMVQDKENQSMLITGESGAGKTENTKKVISYFAIVGSTQQSAADKKEGAKGGTLEEQIVQTNPVLEAFGNAKTVRNNNSSRFGKFIRTHFSGSGKLAGGDIEHYLLEKSRVVRQAAGERSYHIFYQIMSGHDPSLRGKLKLTNEQTYYHFQSQAELTIEGVDDKEEMKLTQEAFDIMAFGEDEVFDMYRLVAGIMHMGEMKFKQRPREEQAEPDGDEDAQNAAHNFCIDHEAFLKALTKPRVRVGNEWVNKGQNLDQVNWAVAGLAKAIYARMFRWLINRCNKTLDAKAIERKVWIGVLDIAGFEIFDLNSFEQLWINFVNERLQQFFNHHMFVLEQEEYKREGIAWTFIDFGLDLQACIELIEKPLGLISMLDEECIVPKASDMTYVQKLMDQHLGKHPNFQKPKPPKGKQAEAHFAIVHYAGIVRYNATNFLEKNKDPLNDSAVAVLKGAKGNQLQLDCWEDYVTQEEAAEMVKAGQTATKKKGKSSSFMTVSMMYRESLTNLMNMLYSTHPHFIRCIIPNEKKQAGLIDSALVLHQLTCNGVLEGIRICRKGYPNRMIYPDFKHRYAILAAERAKEGDDKKGSTGITDQLCNEGNLKDEEFKIGNTKIFFKAGVLARLEDLRDEKLAVIMTAFQTKIRWYLAQTDVKRRIQQRAGLLIIQRNIRSWCTLRNWNWFKLYGKVKPMLKQGKASEEMDTLTAKIKDLEEALQKEEGNRKQMETQLANLVEEKNALFLNLEKEKVTSAEAEERATKLQSIKNDLDRQLTDLTDRLGEVEDRNSDLQRIRKKNEQEAESLKKNLQDIEMSLRKAESEKQAREHNIRSLQDEMANQDEAVAKLNKEKKHQEEINRKLMEDLQAEEDKVNHVNKLKQKLEQQLDDLEDGVEREKRSRQELEKTKRKVEGELKVSQENIEEITKQKHDQEQNLKKKEAELHSISSRLEDEQSLVGKLQRQIKELQARISELEEELEAERQSRSKSDRTRSEIQRELEELSERLDEAGGATAAQIEVNKKREAELSKLRRDLEENNLNHETQLGALRKKHNDAVAELTDQLEQMQKIKVKVEKDKLQIQRELEDATQSADSELRGRQEAEKVIKNLEMQLAEIQTKADEQSRLLNDFAALKSRLHNENADLEHQVEDLENQSNSLHRLKSQLVSQLEEAKRTADEESRERQSLAAQLKIKCNAEIQQWKARFESEGLVKLEEIEEAKRKLQQKVQDLTDAFEAANTKIASLEKTRHKLMGDLDDAQVDVERAAAYAAALEKKQKGFDKIIDECCSTRCRNLATDLFKAKTVQDELAEALEGTRRENKSLSQEIKDLTDQLSEGGRSVHELQKIVRRLEVEKEEIQHALDEAEAALEAEESKVLRAQVEVSQIRKHRKNHQRALESMQATLEAETKGKQEALRIKKKLESDINELEIALDHANKAYADAQKTIKKHQDLIRELQMQVEDEQRQREEIREQYLNSEKRNAILQSEKEELLIHAEQAERARRAAEADLIELREAVNDLSSQVNSLNGLKRKLEGELQALHAELDETLTELKNADELAKKASADAGRLAEELRQEQEHSQHVDRLRKGLELQIKEMQVRLDEAEAAALRGGKKIIAKLEERIRSIEQELDGEQRRHQDTDKNYRKAERRVKELDFQVEEDKKNSERLTDLIDKLQGKLKVYKRQVEEAEEVAATNLGKYRQLQAQLDEAEERADMAENSLSKLRAKNRSTASIAPPGGLSTSASAAVLRSTSFARDY</sequence>
<keyword evidence="20" id="KW-1185">Reference proteome</keyword>
<keyword evidence="6 16" id="KW-0067">ATP-binding</keyword>
<dbReference type="Gene3D" id="1.10.10.820">
    <property type="match status" value="1"/>
</dbReference>
<dbReference type="Pfam" id="PF02736">
    <property type="entry name" value="Myosin_N"/>
    <property type="match status" value="1"/>
</dbReference>
<dbReference type="FunFam" id="3.40.850.10:FF:000024">
    <property type="entry name" value="Myosin heavy chain, isoform J"/>
    <property type="match status" value="1"/>
</dbReference>
<feature type="region of interest" description="Disordered" evidence="18">
    <location>
        <begin position="1110"/>
        <end position="1131"/>
    </location>
</feature>
<accession>A0A915D664</accession>
<dbReference type="Gene3D" id="3.40.850.10">
    <property type="entry name" value="Kinesin motor domain"/>
    <property type="match status" value="1"/>
</dbReference>
<dbReference type="SUPFAM" id="SSF52540">
    <property type="entry name" value="P-loop containing nucleoside triphosphate hydrolases"/>
    <property type="match status" value="1"/>
</dbReference>
<protein>
    <recommendedName>
        <fullName evidence="14">Myosin-3</fullName>
    </recommendedName>
    <alternativeName>
        <fullName evidence="15">Myosin heavy chain A</fullName>
    </alternativeName>
</protein>
<dbReference type="GO" id="GO:0040011">
    <property type="term" value="P:locomotion"/>
    <property type="evidence" value="ECO:0007669"/>
    <property type="project" value="UniProtKB-ARBA"/>
</dbReference>
<evidence type="ECO:0000256" key="8">
    <source>
        <dbReference type="ARBA" id="ARBA00023123"/>
    </source>
</evidence>
<dbReference type="FunFam" id="1.20.5.340:FF:000019">
    <property type="entry name" value="Myosin heavy chain, isoform G"/>
    <property type="match status" value="1"/>
</dbReference>
<evidence type="ECO:0000313" key="21">
    <source>
        <dbReference type="WBParaSite" id="jg16419"/>
    </source>
</evidence>
<evidence type="ECO:0000256" key="7">
    <source>
        <dbReference type="ARBA" id="ARBA00023054"/>
    </source>
</evidence>
<keyword evidence="9 16" id="KW-0505">Motor protein</keyword>
<feature type="region of interest" description="Actin-binding" evidence="16">
    <location>
        <begin position="644"/>
        <end position="666"/>
    </location>
</feature>
<evidence type="ECO:0000256" key="3">
    <source>
        <dbReference type="ARBA" id="ARBA00022433"/>
    </source>
</evidence>
<feature type="compositionally biased region" description="Polar residues" evidence="18">
    <location>
        <begin position="1871"/>
        <end position="1889"/>
    </location>
</feature>
<dbReference type="GO" id="GO:0016020">
    <property type="term" value="C:membrane"/>
    <property type="evidence" value="ECO:0007669"/>
    <property type="project" value="TreeGrafter"/>
</dbReference>
<keyword evidence="8 16" id="KW-0518">Myosin</keyword>
<comment type="subunit">
    <text evidence="12">Muscle myosin is a hexameric protein that consists of 2 heavy chain subunits (MHC), 2 alkali light chain subunits (MLC) and 2 regulatory light chain subunits (MLC-2).</text>
</comment>
<dbReference type="SMART" id="SM00242">
    <property type="entry name" value="MYSc"/>
    <property type="match status" value="1"/>
</dbReference>
<dbReference type="Gene3D" id="1.20.5.340">
    <property type="match status" value="4"/>
</dbReference>
<comment type="subcellular location">
    <subcellularLocation>
        <location evidence="1">Cytoplasm</location>
        <location evidence="1">Myofibril</location>
        <location evidence="1">Sarcomere</location>
        <location evidence="1">A band</location>
    </subcellularLocation>
</comment>
<keyword evidence="11 16" id="KW-0009">Actin-binding</keyword>
<dbReference type="Pfam" id="PF01576">
    <property type="entry name" value="Myosin_tail_1"/>
    <property type="match status" value="2"/>
</dbReference>
<dbReference type="FunFam" id="1.20.5.370:FF:000010">
    <property type="entry name" value="Myosin heavy chain, isoform G"/>
    <property type="match status" value="1"/>
</dbReference>